<keyword evidence="2 4" id="KW-0238">DNA-binding</keyword>
<gene>
    <name evidence="7" type="ORF">FOJ82_09595</name>
</gene>
<feature type="DNA-binding region" description="H-T-H motif" evidence="4">
    <location>
        <begin position="43"/>
        <end position="62"/>
    </location>
</feature>
<evidence type="ECO:0000256" key="4">
    <source>
        <dbReference type="PROSITE-ProRule" id="PRU00335"/>
    </source>
</evidence>
<proteinExistence type="predicted"/>
<comment type="caution">
    <text evidence="7">The sequence shown here is derived from an EMBL/GenBank/DDBJ whole genome shotgun (WGS) entry which is preliminary data.</text>
</comment>
<dbReference type="GO" id="GO:0000976">
    <property type="term" value="F:transcription cis-regulatory region binding"/>
    <property type="evidence" value="ECO:0007669"/>
    <property type="project" value="TreeGrafter"/>
</dbReference>
<dbReference type="Proteomes" id="UP000317638">
    <property type="component" value="Unassembled WGS sequence"/>
</dbReference>
<evidence type="ECO:0000256" key="5">
    <source>
        <dbReference type="SAM" id="MobiDB-lite"/>
    </source>
</evidence>
<evidence type="ECO:0000256" key="2">
    <source>
        <dbReference type="ARBA" id="ARBA00023125"/>
    </source>
</evidence>
<evidence type="ECO:0000256" key="1">
    <source>
        <dbReference type="ARBA" id="ARBA00023015"/>
    </source>
</evidence>
<keyword evidence="8" id="KW-1185">Reference proteome</keyword>
<dbReference type="EMBL" id="VKKG01000003">
    <property type="protein sequence ID" value="TRY18279.1"/>
    <property type="molecule type" value="Genomic_DNA"/>
</dbReference>
<dbReference type="Pfam" id="PF00440">
    <property type="entry name" value="TetR_N"/>
    <property type="match status" value="1"/>
</dbReference>
<dbReference type="PROSITE" id="PS01081">
    <property type="entry name" value="HTH_TETR_1"/>
    <property type="match status" value="1"/>
</dbReference>
<evidence type="ECO:0000259" key="6">
    <source>
        <dbReference type="PROSITE" id="PS50977"/>
    </source>
</evidence>
<dbReference type="Gene3D" id="1.10.357.10">
    <property type="entry name" value="Tetracycline Repressor, domain 2"/>
    <property type="match status" value="1"/>
</dbReference>
<dbReference type="SUPFAM" id="SSF46689">
    <property type="entry name" value="Homeodomain-like"/>
    <property type="match status" value="1"/>
</dbReference>
<dbReference type="InterPro" id="IPR009057">
    <property type="entry name" value="Homeodomain-like_sf"/>
</dbReference>
<dbReference type="PANTHER" id="PTHR30055">
    <property type="entry name" value="HTH-TYPE TRANSCRIPTIONAL REGULATOR RUTR"/>
    <property type="match status" value="1"/>
</dbReference>
<name>A0A553K0R4_9ACTN</name>
<dbReference type="SUPFAM" id="SSF48498">
    <property type="entry name" value="Tetracyclin repressor-like, C-terminal domain"/>
    <property type="match status" value="1"/>
</dbReference>
<feature type="region of interest" description="Disordered" evidence="5">
    <location>
        <begin position="1"/>
        <end position="24"/>
    </location>
</feature>
<organism evidence="7 8">
    <name type="scientific">Tessaracoccus rhinocerotis</name>
    <dbReference type="NCBI Taxonomy" id="1689449"/>
    <lineage>
        <taxon>Bacteria</taxon>
        <taxon>Bacillati</taxon>
        <taxon>Actinomycetota</taxon>
        <taxon>Actinomycetes</taxon>
        <taxon>Propionibacteriales</taxon>
        <taxon>Propionibacteriaceae</taxon>
        <taxon>Tessaracoccus</taxon>
    </lineage>
</organism>
<dbReference type="PRINTS" id="PR00455">
    <property type="entry name" value="HTHTETR"/>
</dbReference>
<dbReference type="GO" id="GO:0003700">
    <property type="term" value="F:DNA-binding transcription factor activity"/>
    <property type="evidence" value="ECO:0007669"/>
    <property type="project" value="TreeGrafter"/>
</dbReference>
<dbReference type="PROSITE" id="PS50977">
    <property type="entry name" value="HTH_TETR_2"/>
    <property type="match status" value="1"/>
</dbReference>
<dbReference type="InterPro" id="IPR050109">
    <property type="entry name" value="HTH-type_TetR-like_transc_reg"/>
</dbReference>
<feature type="domain" description="HTH tetR-type" evidence="6">
    <location>
        <begin position="20"/>
        <end position="80"/>
    </location>
</feature>
<dbReference type="AlphaFoldDB" id="A0A553K0R4"/>
<dbReference type="InterPro" id="IPR023772">
    <property type="entry name" value="DNA-bd_HTH_TetR-type_CS"/>
</dbReference>
<evidence type="ECO:0000256" key="3">
    <source>
        <dbReference type="ARBA" id="ARBA00023163"/>
    </source>
</evidence>
<protein>
    <submittedName>
        <fullName evidence="7">TetR/AcrR family transcriptional regulator</fullName>
    </submittedName>
</protein>
<accession>A0A553K0R4</accession>
<reference evidence="7 8" key="1">
    <citation type="submission" date="2019-07" db="EMBL/GenBank/DDBJ databases">
        <authorList>
            <person name="Zhou L.-Y."/>
        </authorList>
    </citation>
    <scope>NUCLEOTIDE SEQUENCE [LARGE SCALE GENOMIC DNA]</scope>
    <source>
        <strain evidence="7 8">YIM 101269</strain>
    </source>
</reference>
<dbReference type="RefSeq" id="WP_143938255.1">
    <property type="nucleotide sequence ID" value="NZ_VKKG01000003.1"/>
</dbReference>
<dbReference type="PANTHER" id="PTHR30055:SF234">
    <property type="entry name" value="HTH-TYPE TRANSCRIPTIONAL REGULATOR BETI"/>
    <property type="match status" value="1"/>
</dbReference>
<dbReference type="InterPro" id="IPR036271">
    <property type="entry name" value="Tet_transcr_reg_TetR-rel_C_sf"/>
</dbReference>
<keyword evidence="1" id="KW-0805">Transcription regulation</keyword>
<sequence>MAQRTDDLTQPQRPPTPKGRKTRQRIVDAATQVFAELGYHDASIVKITEGAGIALGTFYLYFEGKFELFREVVEDLNHRVRRAMSEAGTVARGRSEIERAGFRAFFEFSAHHPELHRIIRQAEFVDPGAMRRHYQQIADGYVRGLTIAQRKGEIGEFDPEVAAWAFMGMGEIMAMRWLVWPADDGAPTDLPDHVLDQLMLLVDGALNPRATREQEQRND</sequence>
<dbReference type="OrthoDB" id="5112469at2"/>
<dbReference type="InterPro" id="IPR001647">
    <property type="entry name" value="HTH_TetR"/>
</dbReference>
<evidence type="ECO:0000313" key="8">
    <source>
        <dbReference type="Proteomes" id="UP000317638"/>
    </source>
</evidence>
<evidence type="ECO:0000313" key="7">
    <source>
        <dbReference type="EMBL" id="TRY18279.1"/>
    </source>
</evidence>
<keyword evidence="3" id="KW-0804">Transcription</keyword>